<feature type="domain" description="AMP-dependent synthetase/ligase" evidence="1">
    <location>
        <begin position="8"/>
        <end position="358"/>
    </location>
</feature>
<dbReference type="Gene3D" id="3.40.50.12780">
    <property type="entry name" value="N-terminal domain of ligase-like"/>
    <property type="match status" value="1"/>
</dbReference>
<protein>
    <submittedName>
        <fullName evidence="3">Amino acid adenylation domain-containing protein</fullName>
    </submittedName>
</protein>
<dbReference type="PANTHER" id="PTHR45527">
    <property type="entry name" value="NONRIBOSOMAL PEPTIDE SYNTHETASE"/>
    <property type="match status" value="1"/>
</dbReference>
<dbReference type="InterPro" id="IPR020845">
    <property type="entry name" value="AMP-binding_CS"/>
</dbReference>
<evidence type="ECO:0000313" key="4">
    <source>
        <dbReference type="Proteomes" id="UP001553843"/>
    </source>
</evidence>
<name>A0ABV3LT41_9ACTN</name>
<dbReference type="InterPro" id="IPR042099">
    <property type="entry name" value="ANL_N_sf"/>
</dbReference>
<sequence length="502" mass="53204">MRLAHERFADRVAAQPRSAAVVQGRHHMTYAALDARAHHIAGLLRADRVGRGAVVMAHLERSPDLIATMLATWMTGAAYLPVEPGTPADRVAGLARASDCAAVVTASAGDRLPDLAVPLVRLDEPVPEDLVPDRAASEPAASAVGTDLAYVIYTSGSTGTPKGVEVEHASLAYLLAHINERYGISPEDRVLQLAAITFDTSVEQMLVSLLNGATLILPDRRWAPGELADEVNRYGITVMDLTPSYWRAFLAELEQGPQDLPVRLTIVGGSAVHSADCERSLRLLPGSRLVNAYGLTEAAITSCTADITADLSLEHGVVPVGHPLPGTGVHLLDESLEPVPAGQQGEVYLSGPGLARGYVDPEATASRFVRGAGATAGLRLYRTGDLGVLGPEGLRVTGRADRQLKVRGFRVEPAEIEQALVEHPEVTDAAVKPFELHGDLALAAYYATGAREPLRVRDLRTHLGARLPAYMVPAAFVPVASMPVKPNGKVDFAALPDVDPSG</sequence>
<dbReference type="CDD" id="cd05930">
    <property type="entry name" value="A_NRPS"/>
    <property type="match status" value="1"/>
</dbReference>
<keyword evidence="4" id="KW-1185">Reference proteome</keyword>
<organism evidence="3 4">
    <name type="scientific">Streptomyces huasconensis</name>
    <dbReference type="NCBI Taxonomy" id="1854574"/>
    <lineage>
        <taxon>Bacteria</taxon>
        <taxon>Bacillati</taxon>
        <taxon>Actinomycetota</taxon>
        <taxon>Actinomycetes</taxon>
        <taxon>Kitasatosporales</taxon>
        <taxon>Streptomycetaceae</taxon>
        <taxon>Streptomyces</taxon>
    </lineage>
</organism>
<dbReference type="InterPro" id="IPR045851">
    <property type="entry name" value="AMP-bd_C_sf"/>
</dbReference>
<dbReference type="Gene3D" id="3.30.300.30">
    <property type="match status" value="1"/>
</dbReference>
<dbReference type="PRINTS" id="PR00154">
    <property type="entry name" value="AMPBINDING"/>
</dbReference>
<evidence type="ECO:0000259" key="1">
    <source>
        <dbReference type="Pfam" id="PF00501"/>
    </source>
</evidence>
<comment type="caution">
    <text evidence="3">The sequence shown here is derived from an EMBL/GenBank/DDBJ whole genome shotgun (WGS) entry which is preliminary data.</text>
</comment>
<dbReference type="EMBL" id="JBEYRS010000004">
    <property type="protein sequence ID" value="MEW2362619.1"/>
    <property type="molecule type" value="Genomic_DNA"/>
</dbReference>
<gene>
    <name evidence="3" type="ORF">AB0887_11775</name>
</gene>
<dbReference type="InterPro" id="IPR020459">
    <property type="entry name" value="AMP-binding"/>
</dbReference>
<reference evidence="3 4" key="1">
    <citation type="submission" date="2024-06" db="EMBL/GenBank/DDBJ databases">
        <title>The Natural Products Discovery Center: Release of the First 8490 Sequenced Strains for Exploring Actinobacteria Biosynthetic Diversity.</title>
        <authorList>
            <person name="Kalkreuter E."/>
            <person name="Kautsar S.A."/>
            <person name="Yang D."/>
            <person name="Bader C.D."/>
            <person name="Teijaro C.N."/>
            <person name="Fluegel L."/>
            <person name="Davis C.M."/>
            <person name="Simpson J.R."/>
            <person name="Lauterbach L."/>
            <person name="Steele A.D."/>
            <person name="Gui C."/>
            <person name="Meng S."/>
            <person name="Li G."/>
            <person name="Viehrig K."/>
            <person name="Ye F."/>
            <person name="Su P."/>
            <person name="Kiefer A.F."/>
            <person name="Nichols A."/>
            <person name="Cepeda A.J."/>
            <person name="Yan W."/>
            <person name="Fan B."/>
            <person name="Jiang Y."/>
            <person name="Adhikari A."/>
            <person name="Zheng C.-J."/>
            <person name="Schuster L."/>
            <person name="Cowan T.M."/>
            <person name="Smanski M.J."/>
            <person name="Chevrette M.G."/>
            <person name="De Carvalho L.P.S."/>
            <person name="Shen B."/>
        </authorList>
    </citation>
    <scope>NUCLEOTIDE SEQUENCE [LARGE SCALE GENOMIC DNA]</scope>
    <source>
        <strain evidence="3 4">NPDC047833</strain>
    </source>
</reference>
<dbReference type="InterPro" id="IPR010071">
    <property type="entry name" value="AA_adenyl_dom"/>
</dbReference>
<accession>A0ABV3LT41</accession>
<dbReference type="SUPFAM" id="SSF56801">
    <property type="entry name" value="Acetyl-CoA synthetase-like"/>
    <property type="match status" value="1"/>
</dbReference>
<dbReference type="InterPro" id="IPR000873">
    <property type="entry name" value="AMP-dep_synth/lig_dom"/>
</dbReference>
<evidence type="ECO:0000313" key="3">
    <source>
        <dbReference type="EMBL" id="MEW2362619.1"/>
    </source>
</evidence>
<dbReference type="NCBIfam" id="TIGR01733">
    <property type="entry name" value="AA-adenyl-dom"/>
    <property type="match status" value="1"/>
</dbReference>
<dbReference type="Proteomes" id="UP001553843">
    <property type="component" value="Unassembled WGS sequence"/>
</dbReference>
<dbReference type="Pfam" id="PF13193">
    <property type="entry name" value="AMP-binding_C"/>
    <property type="match status" value="1"/>
</dbReference>
<dbReference type="InterPro" id="IPR025110">
    <property type="entry name" value="AMP-bd_C"/>
</dbReference>
<evidence type="ECO:0000259" key="2">
    <source>
        <dbReference type="Pfam" id="PF13193"/>
    </source>
</evidence>
<dbReference type="RefSeq" id="WP_359777649.1">
    <property type="nucleotide sequence ID" value="NZ_JBEYRR010000004.1"/>
</dbReference>
<feature type="domain" description="AMP-binding enzyme C-terminal" evidence="2">
    <location>
        <begin position="415"/>
        <end position="489"/>
    </location>
</feature>
<dbReference type="Pfam" id="PF00501">
    <property type="entry name" value="AMP-binding"/>
    <property type="match status" value="1"/>
</dbReference>
<dbReference type="PANTHER" id="PTHR45527:SF1">
    <property type="entry name" value="FATTY ACID SYNTHASE"/>
    <property type="match status" value="1"/>
</dbReference>
<dbReference type="PROSITE" id="PS00455">
    <property type="entry name" value="AMP_BINDING"/>
    <property type="match status" value="1"/>
</dbReference>
<proteinExistence type="predicted"/>